<sequence>MGFYAASRICLRAAKASQESSSWFIVHGGHEKRPRPVLVPPGRDAVDRSPPAKAAAVTWTGDPTAASVGWTQLLMDREEGRFDASSAPAIHLSLP</sequence>
<accession>A0A2S3GVV7</accession>
<reference evidence="1" key="1">
    <citation type="submission" date="2018-04" db="EMBL/GenBank/DDBJ databases">
        <title>WGS assembly of Panicum hallii.</title>
        <authorList>
            <person name="Lovell J."/>
            <person name="Jenkins J."/>
            <person name="Lowry D."/>
            <person name="Mamidi S."/>
            <person name="Sreedasyam A."/>
            <person name="Weng X."/>
            <person name="Barry K."/>
            <person name="Bonette J."/>
            <person name="Campitelli B."/>
            <person name="Daum C."/>
            <person name="Gordon S."/>
            <person name="Gould B."/>
            <person name="Lipzen A."/>
            <person name="Macqueen A."/>
            <person name="Palacio-Mejia J."/>
            <person name="Plott C."/>
            <person name="Shakirov E."/>
            <person name="Shu S."/>
            <person name="Yoshinaga Y."/>
            <person name="Zane M."/>
            <person name="Rokhsar D."/>
            <person name="Grimwood J."/>
            <person name="Schmutz J."/>
            <person name="Juenger T."/>
        </authorList>
    </citation>
    <scope>NUCLEOTIDE SEQUENCE [LARGE SCALE GENOMIC DNA]</scope>
    <source>
        <strain evidence="1">FIL2</strain>
    </source>
</reference>
<dbReference type="Proteomes" id="UP000243499">
    <property type="component" value="Chromosome 2"/>
</dbReference>
<dbReference type="EMBL" id="CM008047">
    <property type="protein sequence ID" value="PAN09665.1"/>
    <property type="molecule type" value="Genomic_DNA"/>
</dbReference>
<gene>
    <name evidence="1" type="ORF">PAHAL_2G041300</name>
</gene>
<protein>
    <submittedName>
        <fullName evidence="1">Uncharacterized protein</fullName>
    </submittedName>
</protein>
<dbReference type="Gramene" id="PAN09665">
    <property type="protein sequence ID" value="PAN09665"/>
    <property type="gene ID" value="PAHAL_2G041300"/>
</dbReference>
<name>A0A2S3GVV7_9POAL</name>
<dbReference type="AlphaFoldDB" id="A0A2S3GVV7"/>
<evidence type="ECO:0000313" key="1">
    <source>
        <dbReference type="EMBL" id="PAN09665.1"/>
    </source>
</evidence>
<organism evidence="1">
    <name type="scientific">Panicum hallii</name>
    <dbReference type="NCBI Taxonomy" id="206008"/>
    <lineage>
        <taxon>Eukaryota</taxon>
        <taxon>Viridiplantae</taxon>
        <taxon>Streptophyta</taxon>
        <taxon>Embryophyta</taxon>
        <taxon>Tracheophyta</taxon>
        <taxon>Spermatophyta</taxon>
        <taxon>Magnoliopsida</taxon>
        <taxon>Liliopsida</taxon>
        <taxon>Poales</taxon>
        <taxon>Poaceae</taxon>
        <taxon>PACMAD clade</taxon>
        <taxon>Panicoideae</taxon>
        <taxon>Panicodae</taxon>
        <taxon>Paniceae</taxon>
        <taxon>Panicinae</taxon>
        <taxon>Panicum</taxon>
        <taxon>Panicum sect. Panicum</taxon>
    </lineage>
</organism>
<proteinExistence type="predicted"/>